<name>A0ABN8PI15_9CNID</name>
<dbReference type="PROSITE" id="PS50287">
    <property type="entry name" value="SRCR_2"/>
    <property type="match status" value="2"/>
</dbReference>
<keyword evidence="3 5" id="KW-1015">Disulfide bond</keyword>
<feature type="non-terminal residue" evidence="7">
    <location>
        <position position="1"/>
    </location>
</feature>
<proteinExistence type="predicted"/>
<evidence type="ECO:0000256" key="5">
    <source>
        <dbReference type="PROSITE-ProRule" id="PRU00196"/>
    </source>
</evidence>
<dbReference type="Gene3D" id="3.10.250.10">
    <property type="entry name" value="SRCR-like domain"/>
    <property type="match status" value="2"/>
</dbReference>
<feature type="domain" description="SRCR" evidence="6">
    <location>
        <begin position="25"/>
        <end position="110"/>
    </location>
</feature>
<dbReference type="InterPro" id="IPR036772">
    <property type="entry name" value="SRCR-like_dom_sf"/>
</dbReference>
<comment type="caution">
    <text evidence="5">Lacks conserved residue(s) required for the propagation of feature annotation.</text>
</comment>
<evidence type="ECO:0000256" key="3">
    <source>
        <dbReference type="ARBA" id="ARBA00023157"/>
    </source>
</evidence>
<keyword evidence="8" id="KW-1185">Reference proteome</keyword>
<dbReference type="Pfam" id="PF00530">
    <property type="entry name" value="SRCR"/>
    <property type="match status" value="2"/>
</dbReference>
<dbReference type="SUPFAM" id="SSF56487">
    <property type="entry name" value="SRCR-like"/>
    <property type="match status" value="2"/>
</dbReference>
<keyword evidence="2" id="KW-0677">Repeat</keyword>
<dbReference type="PRINTS" id="PR00258">
    <property type="entry name" value="SPERACTRCPTR"/>
</dbReference>
<evidence type="ECO:0000259" key="6">
    <source>
        <dbReference type="PROSITE" id="PS50287"/>
    </source>
</evidence>
<keyword evidence="4" id="KW-0325">Glycoprotein</keyword>
<feature type="domain" description="SRCR" evidence="6">
    <location>
        <begin position="114"/>
        <end position="213"/>
    </location>
</feature>
<reference evidence="7 8" key="1">
    <citation type="submission" date="2022-05" db="EMBL/GenBank/DDBJ databases">
        <authorList>
            <consortium name="Genoscope - CEA"/>
            <person name="William W."/>
        </authorList>
    </citation>
    <scope>NUCLEOTIDE SEQUENCE [LARGE SCALE GENOMIC DNA]</scope>
</reference>
<organism evidence="7 8">
    <name type="scientific">Porites evermanni</name>
    <dbReference type="NCBI Taxonomy" id="104178"/>
    <lineage>
        <taxon>Eukaryota</taxon>
        <taxon>Metazoa</taxon>
        <taxon>Cnidaria</taxon>
        <taxon>Anthozoa</taxon>
        <taxon>Hexacorallia</taxon>
        <taxon>Scleractinia</taxon>
        <taxon>Fungiina</taxon>
        <taxon>Poritidae</taxon>
        <taxon>Porites</taxon>
    </lineage>
</organism>
<sequence>LEETPRISFSAKTYHMKLSKTGFPVRFRTNEIPSLGIMEFKSNNTWKRLCTPSWDDNEKDLTCRAMGYNGPTDISTQPESKSHSNTTILQNCTSLLFNCNNDSKEDLQSCTVPVRLKGTNFDHGGRVEIFYRGMWGKICRKGWDFEDTKVVCTQLGFKGAVAEFITSEVQDETLPYLMTEVSCTGEEFNLSSCKRTDGENDCPEDKGAQALCEPSKFIAHES</sequence>
<dbReference type="SMART" id="SM00202">
    <property type="entry name" value="SR"/>
    <property type="match status" value="1"/>
</dbReference>
<evidence type="ECO:0000256" key="4">
    <source>
        <dbReference type="ARBA" id="ARBA00023180"/>
    </source>
</evidence>
<dbReference type="EMBL" id="CALNXI010000868">
    <property type="protein sequence ID" value="CAH3144145.1"/>
    <property type="molecule type" value="Genomic_DNA"/>
</dbReference>
<dbReference type="InterPro" id="IPR001190">
    <property type="entry name" value="SRCR"/>
</dbReference>
<dbReference type="Proteomes" id="UP001159427">
    <property type="component" value="Unassembled WGS sequence"/>
</dbReference>
<evidence type="ECO:0000256" key="2">
    <source>
        <dbReference type="ARBA" id="ARBA00022737"/>
    </source>
</evidence>
<evidence type="ECO:0000313" key="7">
    <source>
        <dbReference type="EMBL" id="CAH3144145.1"/>
    </source>
</evidence>
<protein>
    <recommendedName>
        <fullName evidence="6">SRCR domain-containing protein</fullName>
    </recommendedName>
</protein>
<accession>A0ABN8PI15</accession>
<keyword evidence="1" id="KW-0732">Signal</keyword>
<comment type="caution">
    <text evidence="7">The sequence shown here is derived from an EMBL/GenBank/DDBJ whole genome shotgun (WGS) entry which is preliminary data.</text>
</comment>
<gene>
    <name evidence="7" type="ORF">PEVE_00043097</name>
</gene>
<dbReference type="PANTHER" id="PTHR19331">
    <property type="entry name" value="SCAVENGER RECEPTOR DOMAIN-CONTAINING"/>
    <property type="match status" value="1"/>
</dbReference>
<evidence type="ECO:0000313" key="8">
    <source>
        <dbReference type="Proteomes" id="UP001159427"/>
    </source>
</evidence>
<dbReference type="PANTHER" id="PTHR19331:SF465">
    <property type="entry name" value="EGG PEPTIDE SPERACT RECEPTOR"/>
    <property type="match status" value="1"/>
</dbReference>
<feature type="disulfide bond" evidence="5">
    <location>
        <begin position="183"/>
        <end position="193"/>
    </location>
</feature>
<evidence type="ECO:0000256" key="1">
    <source>
        <dbReference type="ARBA" id="ARBA00022729"/>
    </source>
</evidence>